<dbReference type="InterPro" id="IPR029058">
    <property type="entry name" value="AB_hydrolase_fold"/>
</dbReference>
<organism evidence="2 3">
    <name type="scientific">Stachybotrys elegans</name>
    <dbReference type="NCBI Taxonomy" id="80388"/>
    <lineage>
        <taxon>Eukaryota</taxon>
        <taxon>Fungi</taxon>
        <taxon>Dikarya</taxon>
        <taxon>Ascomycota</taxon>
        <taxon>Pezizomycotina</taxon>
        <taxon>Sordariomycetes</taxon>
        <taxon>Hypocreomycetidae</taxon>
        <taxon>Hypocreales</taxon>
        <taxon>Stachybotryaceae</taxon>
        <taxon>Stachybotrys</taxon>
    </lineage>
</organism>
<evidence type="ECO:0000259" key="1">
    <source>
        <dbReference type="Pfam" id="PF00561"/>
    </source>
</evidence>
<dbReference type="Proteomes" id="UP000813444">
    <property type="component" value="Unassembled WGS sequence"/>
</dbReference>
<sequence length="329" mass="34794">MPSLTPLQETRQLNNKRTHTLLACHHALQQSSNMLHNDFSSLFVAGLLGLANVPATCAVPITTEDLEWPSQYVQSGPVSTRVLVQGSGPAIVVVPSYGRDGGDDFNGLSSALVNAGYLVLRPQPRGTLGSTGPMSNVTLDSLASDVADVIDTLAGGRAIVLGHAFGTFVTKRIALNYPDKVPAIVVASPGGQDIPKDIAGLPFVAGNTSLPISDRLAALQKAFFAPGHDGHIWLDGWYPETLAMEHGAILGAGDLTSFWAGADSTQVLELIPADDPFQPEDQWNTTATLYPNRAISVVIKNASHALFPENLDGVIEAVMPFLSAQSTRL</sequence>
<evidence type="ECO:0000313" key="2">
    <source>
        <dbReference type="EMBL" id="KAH7304462.1"/>
    </source>
</evidence>
<gene>
    <name evidence="2" type="ORF">B0I35DRAFT_445257</name>
</gene>
<dbReference type="PANTHER" id="PTHR43194">
    <property type="entry name" value="HYDROLASE ALPHA/BETA FOLD FAMILY"/>
    <property type="match status" value="1"/>
</dbReference>
<reference evidence="2" key="1">
    <citation type="journal article" date="2021" name="Nat. Commun.">
        <title>Genetic determinants of endophytism in the Arabidopsis root mycobiome.</title>
        <authorList>
            <person name="Mesny F."/>
            <person name="Miyauchi S."/>
            <person name="Thiergart T."/>
            <person name="Pickel B."/>
            <person name="Atanasova L."/>
            <person name="Karlsson M."/>
            <person name="Huettel B."/>
            <person name="Barry K.W."/>
            <person name="Haridas S."/>
            <person name="Chen C."/>
            <person name="Bauer D."/>
            <person name="Andreopoulos W."/>
            <person name="Pangilinan J."/>
            <person name="LaButti K."/>
            <person name="Riley R."/>
            <person name="Lipzen A."/>
            <person name="Clum A."/>
            <person name="Drula E."/>
            <person name="Henrissat B."/>
            <person name="Kohler A."/>
            <person name="Grigoriev I.V."/>
            <person name="Martin F.M."/>
            <person name="Hacquard S."/>
        </authorList>
    </citation>
    <scope>NUCLEOTIDE SEQUENCE</scope>
    <source>
        <strain evidence="2">MPI-CAGE-CH-0235</strain>
    </source>
</reference>
<dbReference type="Pfam" id="PF00561">
    <property type="entry name" value="Abhydrolase_1"/>
    <property type="match status" value="1"/>
</dbReference>
<feature type="domain" description="AB hydrolase-1" evidence="1">
    <location>
        <begin position="89"/>
        <end position="189"/>
    </location>
</feature>
<keyword evidence="2" id="KW-0378">Hydrolase</keyword>
<evidence type="ECO:0000313" key="3">
    <source>
        <dbReference type="Proteomes" id="UP000813444"/>
    </source>
</evidence>
<dbReference type="OrthoDB" id="408373at2759"/>
<comment type="caution">
    <text evidence="2">The sequence shown here is derived from an EMBL/GenBank/DDBJ whole genome shotgun (WGS) entry which is preliminary data.</text>
</comment>
<dbReference type="EMBL" id="JAGPNK010000023">
    <property type="protein sequence ID" value="KAH7304462.1"/>
    <property type="molecule type" value="Genomic_DNA"/>
</dbReference>
<proteinExistence type="predicted"/>
<keyword evidence="3" id="KW-1185">Reference proteome</keyword>
<name>A0A8K0SDE6_9HYPO</name>
<dbReference type="Gene3D" id="3.40.50.1820">
    <property type="entry name" value="alpha/beta hydrolase"/>
    <property type="match status" value="1"/>
</dbReference>
<dbReference type="PANTHER" id="PTHR43194:SF2">
    <property type="entry name" value="PEROXISOMAL MEMBRANE PROTEIN LPX1"/>
    <property type="match status" value="1"/>
</dbReference>
<protein>
    <submittedName>
        <fullName evidence="2">Alpha/beta fold family hydrolase</fullName>
    </submittedName>
</protein>
<dbReference type="AlphaFoldDB" id="A0A8K0SDE6"/>
<dbReference type="GO" id="GO:0016787">
    <property type="term" value="F:hydrolase activity"/>
    <property type="evidence" value="ECO:0007669"/>
    <property type="project" value="UniProtKB-KW"/>
</dbReference>
<dbReference type="InterPro" id="IPR000073">
    <property type="entry name" value="AB_hydrolase_1"/>
</dbReference>
<accession>A0A8K0SDE6</accession>
<dbReference type="InterPro" id="IPR050228">
    <property type="entry name" value="Carboxylesterase_BioH"/>
</dbReference>
<dbReference type="SUPFAM" id="SSF53474">
    <property type="entry name" value="alpha/beta-Hydrolases"/>
    <property type="match status" value="1"/>
</dbReference>